<dbReference type="Proteomes" id="UP000199470">
    <property type="component" value="Unassembled WGS sequence"/>
</dbReference>
<organism evidence="2 3">
    <name type="scientific">Rugamonas rubra</name>
    <dbReference type="NCBI Taxonomy" id="758825"/>
    <lineage>
        <taxon>Bacteria</taxon>
        <taxon>Pseudomonadati</taxon>
        <taxon>Pseudomonadota</taxon>
        <taxon>Betaproteobacteria</taxon>
        <taxon>Burkholderiales</taxon>
        <taxon>Oxalobacteraceae</taxon>
        <taxon>Telluria group</taxon>
        <taxon>Rugamonas</taxon>
    </lineage>
</organism>
<reference evidence="2 3" key="1">
    <citation type="submission" date="2016-10" db="EMBL/GenBank/DDBJ databases">
        <authorList>
            <person name="de Groot N.N."/>
        </authorList>
    </citation>
    <scope>NUCLEOTIDE SEQUENCE [LARGE SCALE GENOMIC DNA]</scope>
    <source>
        <strain evidence="2 3">ATCC 43154</strain>
    </source>
</reference>
<name>A0A1I4L2Z9_9BURK</name>
<dbReference type="RefSeq" id="WP_093386471.1">
    <property type="nucleotide sequence ID" value="NZ_FOTW01000008.1"/>
</dbReference>
<feature type="compositionally biased region" description="Low complexity" evidence="1">
    <location>
        <begin position="31"/>
        <end position="63"/>
    </location>
</feature>
<evidence type="ECO:0000313" key="2">
    <source>
        <dbReference type="EMBL" id="SFL85037.1"/>
    </source>
</evidence>
<accession>A0A1I4L2Z9</accession>
<evidence type="ECO:0000256" key="1">
    <source>
        <dbReference type="SAM" id="MobiDB-lite"/>
    </source>
</evidence>
<feature type="region of interest" description="Disordered" evidence="1">
    <location>
        <begin position="29"/>
        <end position="63"/>
    </location>
</feature>
<evidence type="ECO:0008006" key="4">
    <source>
        <dbReference type="Google" id="ProtNLM"/>
    </source>
</evidence>
<dbReference type="STRING" id="758825.SAMN02982985_01780"/>
<feature type="compositionally biased region" description="Pro residues" evidence="1">
    <location>
        <begin position="112"/>
        <end position="132"/>
    </location>
</feature>
<dbReference type="EMBL" id="FOTW01000008">
    <property type="protein sequence ID" value="SFL85037.1"/>
    <property type="molecule type" value="Genomic_DNA"/>
</dbReference>
<protein>
    <recommendedName>
        <fullName evidence="4">Prolin-rich transmembrane protein</fullName>
    </recommendedName>
</protein>
<feature type="region of interest" description="Disordered" evidence="1">
    <location>
        <begin position="102"/>
        <end position="132"/>
    </location>
</feature>
<keyword evidence="3" id="KW-1185">Reference proteome</keyword>
<proteinExistence type="predicted"/>
<dbReference type="OrthoDB" id="8564513at2"/>
<sequence>MKPYQVLMGVALVGAAGLLLWGDPTPSGELAEPAPRHAAPAAAANGNGNGDTGAADSAATTPAATRNARAGAAAADATTTAILALLPRAQLLGEAGEGFGADGAVFQGQNWNPPPPPVKAERPPPPPPPTAPPLPFTILGKAVSAGAWEVFLARGDKTYVARLNEVIDGTYRVDRIAPPLLMLTYLPLNQTQQVNIGVSD</sequence>
<dbReference type="AlphaFoldDB" id="A0A1I4L2Z9"/>
<evidence type="ECO:0000313" key="3">
    <source>
        <dbReference type="Proteomes" id="UP000199470"/>
    </source>
</evidence>
<gene>
    <name evidence="2" type="ORF">SAMN02982985_01780</name>
</gene>